<organism evidence="3 4">
    <name type="scientific">Periplaneta americana</name>
    <name type="common">American cockroach</name>
    <name type="synonym">Blatta americana</name>
    <dbReference type="NCBI Taxonomy" id="6978"/>
    <lineage>
        <taxon>Eukaryota</taxon>
        <taxon>Metazoa</taxon>
        <taxon>Ecdysozoa</taxon>
        <taxon>Arthropoda</taxon>
        <taxon>Hexapoda</taxon>
        <taxon>Insecta</taxon>
        <taxon>Pterygota</taxon>
        <taxon>Neoptera</taxon>
        <taxon>Polyneoptera</taxon>
        <taxon>Dictyoptera</taxon>
        <taxon>Blattodea</taxon>
        <taxon>Blattoidea</taxon>
        <taxon>Blattidae</taxon>
        <taxon>Blattinae</taxon>
        <taxon>Periplaneta</taxon>
    </lineage>
</organism>
<reference evidence="3 4" key="1">
    <citation type="journal article" date="2022" name="Allergy">
        <title>Genome assembly and annotation of Periplaneta americana reveal a comprehensive cockroach allergen profile.</title>
        <authorList>
            <person name="Wang L."/>
            <person name="Xiong Q."/>
            <person name="Saelim N."/>
            <person name="Wang L."/>
            <person name="Nong W."/>
            <person name="Wan A.T."/>
            <person name="Shi M."/>
            <person name="Liu X."/>
            <person name="Cao Q."/>
            <person name="Hui J.H.L."/>
            <person name="Sookrung N."/>
            <person name="Leung T.F."/>
            <person name="Tungtrongchitr A."/>
            <person name="Tsui S.K.W."/>
        </authorList>
    </citation>
    <scope>NUCLEOTIDE SEQUENCE [LARGE SCALE GENOMIC DNA]</scope>
    <source>
        <strain evidence="3">PWHHKU_190912</strain>
    </source>
</reference>
<dbReference type="Proteomes" id="UP001148838">
    <property type="component" value="Unassembled WGS sequence"/>
</dbReference>
<feature type="region of interest" description="Disordered" evidence="1">
    <location>
        <begin position="278"/>
        <end position="298"/>
    </location>
</feature>
<evidence type="ECO:0000313" key="3">
    <source>
        <dbReference type="EMBL" id="KAJ4436718.1"/>
    </source>
</evidence>
<feature type="region of interest" description="Disordered" evidence="1">
    <location>
        <begin position="350"/>
        <end position="380"/>
    </location>
</feature>
<keyword evidence="2" id="KW-0812">Transmembrane</keyword>
<feature type="transmembrane region" description="Helical" evidence="2">
    <location>
        <begin position="462"/>
        <end position="483"/>
    </location>
</feature>
<feature type="compositionally biased region" description="Polar residues" evidence="1">
    <location>
        <begin position="8"/>
        <end position="21"/>
    </location>
</feature>
<feature type="compositionally biased region" description="Polar residues" evidence="1">
    <location>
        <begin position="69"/>
        <end position="78"/>
    </location>
</feature>
<keyword evidence="4" id="KW-1185">Reference proteome</keyword>
<feature type="compositionally biased region" description="Basic residues" evidence="1">
    <location>
        <begin position="137"/>
        <end position="147"/>
    </location>
</feature>
<feature type="compositionally biased region" description="Polar residues" evidence="1">
    <location>
        <begin position="88"/>
        <end position="100"/>
    </location>
</feature>
<feature type="compositionally biased region" description="Low complexity" evidence="1">
    <location>
        <begin position="367"/>
        <end position="376"/>
    </location>
</feature>
<name>A0ABQ8SRU5_PERAM</name>
<feature type="region of interest" description="Disordered" evidence="1">
    <location>
        <begin position="1"/>
        <end position="21"/>
    </location>
</feature>
<evidence type="ECO:0000256" key="2">
    <source>
        <dbReference type="SAM" id="Phobius"/>
    </source>
</evidence>
<feature type="region of interest" description="Disordered" evidence="1">
    <location>
        <begin position="69"/>
        <end position="163"/>
    </location>
</feature>
<sequence length="537" mass="60084">RPSPYLVSEQSITTDFTMSPSTESLEVTNSIIPDLNPNDHNSFKELKINDEEDGLEEEKSKDYIQNGEVSITESSSENYPPKLETPENRQNADTNESTIKNKPAPIPLNVQETSVIDPLQNSPDDNSDKKSQDNNRLRGKYISRHRISVAQKNSSNKDETINRLRLPPPNVFLSGLRSGSGNRLPNTKKLTVATTIQPVQFVNVETDVYTSQRPVESKTKTGQLLELFHSFPPKFGNSDTTTTTTATTTTTDHTLYNIESTTVSEHTDEPMHKVIPFYTEPPNNKSEETENDNVPKATSARDEILEFLRTDTGSIRLARILASRNMTLAELIEHRERGSSQQHLAEIFRESGQQKNHSDEDDEEESSYNTNSNEVSAGRRPLITSRIASTPAPSQINNDITDGIVLLENIGQVREVGGSGSGSIKGPIHSSRDKDNRYDILYRDDIDERESEGGLPSDVKSAIIVSSAILGLAILGFLAIFVVSRRENNRQSISPVMVNTGDLYKRDVSLDGEDDTVDPGMRRYYLWRTIRKTLRYK</sequence>
<accession>A0ABQ8SRU5</accession>
<proteinExistence type="predicted"/>
<feature type="non-terminal residue" evidence="3">
    <location>
        <position position="1"/>
    </location>
</feature>
<feature type="compositionally biased region" description="Basic and acidic residues" evidence="1">
    <location>
        <begin position="126"/>
        <end position="136"/>
    </location>
</feature>
<evidence type="ECO:0000256" key="1">
    <source>
        <dbReference type="SAM" id="MobiDB-lite"/>
    </source>
</evidence>
<keyword evidence="2" id="KW-0472">Membrane</keyword>
<dbReference type="EMBL" id="JAJSOF020000021">
    <property type="protein sequence ID" value="KAJ4436718.1"/>
    <property type="molecule type" value="Genomic_DNA"/>
</dbReference>
<keyword evidence="2" id="KW-1133">Transmembrane helix</keyword>
<comment type="caution">
    <text evidence="3">The sequence shown here is derived from an EMBL/GenBank/DDBJ whole genome shotgun (WGS) entry which is preliminary data.</text>
</comment>
<evidence type="ECO:0000313" key="4">
    <source>
        <dbReference type="Proteomes" id="UP001148838"/>
    </source>
</evidence>
<protein>
    <submittedName>
        <fullName evidence="3">Uncharacterized protein</fullName>
    </submittedName>
</protein>
<gene>
    <name evidence="3" type="ORF">ANN_16850</name>
</gene>